<feature type="non-terminal residue" evidence="2">
    <location>
        <position position="1"/>
    </location>
</feature>
<protein>
    <submittedName>
        <fullName evidence="2">FIG140336: TPR domain protein</fullName>
    </submittedName>
</protein>
<evidence type="ECO:0000256" key="1">
    <source>
        <dbReference type="SAM" id="MobiDB-lite"/>
    </source>
</evidence>
<feature type="region of interest" description="Disordered" evidence="1">
    <location>
        <begin position="1"/>
        <end position="83"/>
    </location>
</feature>
<name>A0A6J4TW42_9SPHN</name>
<evidence type="ECO:0000313" key="2">
    <source>
        <dbReference type="EMBL" id="CAA9533248.1"/>
    </source>
</evidence>
<dbReference type="EMBL" id="CADCWA010000196">
    <property type="protein sequence ID" value="CAA9533248.1"/>
    <property type="molecule type" value="Genomic_DNA"/>
</dbReference>
<accession>A0A6J4TW42</accession>
<feature type="non-terminal residue" evidence="2">
    <location>
        <position position="83"/>
    </location>
</feature>
<sequence>GGAHPRAGAAGLGDGADEPRQRARHARGARGGAGRDGAAGGGGQGFRRVPDGHHGRLATRVGQRGARTPGRDPCRDRAAKGGL</sequence>
<gene>
    <name evidence="2" type="ORF">AVDCRST_MAG31-2587</name>
</gene>
<feature type="compositionally biased region" description="Gly residues" evidence="1">
    <location>
        <begin position="29"/>
        <end position="45"/>
    </location>
</feature>
<feature type="compositionally biased region" description="Basic and acidic residues" evidence="1">
    <location>
        <begin position="69"/>
        <end position="83"/>
    </location>
</feature>
<proteinExistence type="predicted"/>
<reference evidence="2" key="1">
    <citation type="submission" date="2020-02" db="EMBL/GenBank/DDBJ databases">
        <authorList>
            <person name="Meier V. D."/>
        </authorList>
    </citation>
    <scope>NUCLEOTIDE SEQUENCE</scope>
    <source>
        <strain evidence="2">AVDCRST_MAG31</strain>
    </source>
</reference>
<dbReference type="AlphaFoldDB" id="A0A6J4TW42"/>
<organism evidence="2">
    <name type="scientific">uncultured Sphingomonas sp</name>
    <dbReference type="NCBI Taxonomy" id="158754"/>
    <lineage>
        <taxon>Bacteria</taxon>
        <taxon>Pseudomonadati</taxon>
        <taxon>Pseudomonadota</taxon>
        <taxon>Alphaproteobacteria</taxon>
        <taxon>Sphingomonadales</taxon>
        <taxon>Sphingomonadaceae</taxon>
        <taxon>Sphingomonas</taxon>
        <taxon>environmental samples</taxon>
    </lineage>
</organism>